<organism evidence="4 5">
    <name type="scientific">Ostreobium quekettii</name>
    <dbReference type="NCBI Taxonomy" id="121088"/>
    <lineage>
        <taxon>Eukaryota</taxon>
        <taxon>Viridiplantae</taxon>
        <taxon>Chlorophyta</taxon>
        <taxon>core chlorophytes</taxon>
        <taxon>Ulvophyceae</taxon>
        <taxon>TCBD clade</taxon>
        <taxon>Bryopsidales</taxon>
        <taxon>Ostreobineae</taxon>
        <taxon>Ostreobiaceae</taxon>
        <taxon>Ostreobium</taxon>
    </lineage>
</organism>
<dbReference type="InterPro" id="IPR029154">
    <property type="entry name" value="HIBADH-like_NADP-bd"/>
</dbReference>
<evidence type="ECO:0000313" key="5">
    <source>
        <dbReference type="Proteomes" id="UP000708148"/>
    </source>
</evidence>
<keyword evidence="2" id="KW-0520">NAD</keyword>
<evidence type="ECO:0000259" key="3">
    <source>
        <dbReference type="Pfam" id="PF14833"/>
    </source>
</evidence>
<evidence type="ECO:0000313" key="4">
    <source>
        <dbReference type="EMBL" id="CAD7699201.1"/>
    </source>
</evidence>
<dbReference type="AlphaFoldDB" id="A0A8S1IYY4"/>
<dbReference type="Gene3D" id="1.10.1040.10">
    <property type="entry name" value="N-(1-d-carboxylethyl)-l-norvaline Dehydrogenase, domain 2"/>
    <property type="match status" value="1"/>
</dbReference>
<comment type="caution">
    <text evidence="4">The sequence shown here is derived from an EMBL/GenBank/DDBJ whole genome shotgun (WGS) entry which is preliminary data.</text>
</comment>
<dbReference type="Proteomes" id="UP000708148">
    <property type="component" value="Unassembled WGS sequence"/>
</dbReference>
<dbReference type="PANTHER" id="PTHR22981:SF7">
    <property type="entry name" value="3-HYDROXYISOBUTYRATE DEHYDROGENASE, MITOCHONDRIAL"/>
    <property type="match status" value="1"/>
</dbReference>
<dbReference type="SUPFAM" id="SSF48179">
    <property type="entry name" value="6-phosphogluconate dehydrogenase C-terminal domain-like"/>
    <property type="match status" value="1"/>
</dbReference>
<dbReference type="GO" id="GO:0008442">
    <property type="term" value="F:3-hydroxyisobutyrate dehydrogenase activity"/>
    <property type="evidence" value="ECO:0007669"/>
    <property type="project" value="TreeGrafter"/>
</dbReference>
<dbReference type="InterPro" id="IPR008927">
    <property type="entry name" value="6-PGluconate_DH-like_C_sf"/>
</dbReference>
<dbReference type="OrthoDB" id="21615at2759"/>
<dbReference type="InterPro" id="IPR013328">
    <property type="entry name" value="6PGD_dom2"/>
</dbReference>
<keyword evidence="1" id="KW-0560">Oxidoreductase</keyword>
<name>A0A8S1IYY4_9CHLO</name>
<dbReference type="EMBL" id="CAJHUC010000970">
    <property type="protein sequence ID" value="CAD7699201.1"/>
    <property type="molecule type" value="Genomic_DNA"/>
</dbReference>
<protein>
    <recommendedName>
        <fullName evidence="3">3-hydroxyisobutyrate dehydrogenase-like NAD-binding domain-containing protein</fullName>
    </recommendedName>
</protein>
<gene>
    <name evidence="4" type="ORF">OSTQU699_LOCUS4561</name>
</gene>
<dbReference type="PANTHER" id="PTHR22981">
    <property type="entry name" value="3-HYDROXYISOBUTYRATE DEHYDROGENASE-RELATED"/>
    <property type="match status" value="1"/>
</dbReference>
<reference evidence="4" key="1">
    <citation type="submission" date="2020-12" db="EMBL/GenBank/DDBJ databases">
        <authorList>
            <person name="Iha C."/>
        </authorList>
    </citation>
    <scope>NUCLEOTIDE SEQUENCE</scope>
</reference>
<evidence type="ECO:0000256" key="1">
    <source>
        <dbReference type="ARBA" id="ARBA00023002"/>
    </source>
</evidence>
<dbReference type="Pfam" id="PF14833">
    <property type="entry name" value="NAD_binding_11"/>
    <property type="match status" value="1"/>
</dbReference>
<feature type="domain" description="3-hydroxyisobutyrate dehydrogenase-like NAD-binding" evidence="3">
    <location>
        <begin position="1"/>
        <end position="50"/>
    </location>
</feature>
<sequence>LMLKDLRLALQSATEAGAAMPLGAEAHAVYSLMCSHGYESRDFSAVYKFLTGGHVGSDDGDLK</sequence>
<accession>A0A8S1IYY4</accession>
<proteinExistence type="predicted"/>
<keyword evidence="5" id="KW-1185">Reference proteome</keyword>
<dbReference type="GO" id="GO:0006574">
    <property type="term" value="P:L-valine catabolic process"/>
    <property type="evidence" value="ECO:0007669"/>
    <property type="project" value="TreeGrafter"/>
</dbReference>
<feature type="non-terminal residue" evidence="4">
    <location>
        <position position="1"/>
    </location>
</feature>
<evidence type="ECO:0000256" key="2">
    <source>
        <dbReference type="ARBA" id="ARBA00023027"/>
    </source>
</evidence>
<dbReference type="GO" id="GO:0051287">
    <property type="term" value="F:NAD binding"/>
    <property type="evidence" value="ECO:0007669"/>
    <property type="project" value="InterPro"/>
</dbReference>